<feature type="binding site" evidence="5">
    <location>
        <begin position="188"/>
        <end position="191"/>
    </location>
    <ligand>
        <name>substrate</name>
    </ligand>
</feature>
<dbReference type="GO" id="GO:0032259">
    <property type="term" value="P:methylation"/>
    <property type="evidence" value="ECO:0007669"/>
    <property type="project" value="UniProtKB-KW"/>
</dbReference>
<dbReference type="GO" id="GO:0003676">
    <property type="term" value="F:nucleic acid binding"/>
    <property type="evidence" value="ECO:0007669"/>
    <property type="project" value="InterPro"/>
</dbReference>
<protein>
    <recommendedName>
        <fullName evidence="5">Release factor glutamine methyltransferase</fullName>
        <shortName evidence="5">RF MTase</shortName>
        <ecNumber evidence="5">2.1.1.297</ecNumber>
    </recommendedName>
    <alternativeName>
        <fullName evidence="5">N5-glutamine methyltransferase PrmC</fullName>
    </alternativeName>
    <alternativeName>
        <fullName evidence="5">Protein-(glutamine-N5) MTase PrmC</fullName>
    </alternativeName>
    <alternativeName>
        <fullName evidence="5">Protein-glutamine N-methyltransferase PrmC</fullName>
    </alternativeName>
</protein>
<dbReference type="SUPFAM" id="SSF53335">
    <property type="entry name" value="S-adenosyl-L-methionine-dependent methyltransferases"/>
    <property type="match status" value="1"/>
</dbReference>
<dbReference type="Pfam" id="PF17827">
    <property type="entry name" value="PrmC_N"/>
    <property type="match status" value="1"/>
</dbReference>
<comment type="similarity">
    <text evidence="5">Belongs to the protein N5-glutamine methyltransferase family. PrmC subfamily.</text>
</comment>
<dbReference type="FunFam" id="1.10.8.10:FF:000032">
    <property type="entry name" value="Release factor glutamine methyltransferase"/>
    <property type="match status" value="1"/>
</dbReference>
<dbReference type="RefSeq" id="WP_281247489.1">
    <property type="nucleotide sequence ID" value="NZ_FOYU01000001.1"/>
</dbReference>
<dbReference type="InterPro" id="IPR004556">
    <property type="entry name" value="HemK-like"/>
</dbReference>
<dbReference type="AlphaFoldDB" id="A0A1I6GKJ2"/>
<feature type="binding site" evidence="5">
    <location>
        <position position="188"/>
    </location>
    <ligand>
        <name>S-adenosyl-L-methionine</name>
        <dbReference type="ChEBI" id="CHEBI:59789"/>
    </ligand>
</feature>
<organism evidence="8 9">
    <name type="scientific">Pseudidiomarina maritima</name>
    <dbReference type="NCBI Taxonomy" id="519453"/>
    <lineage>
        <taxon>Bacteria</taxon>
        <taxon>Pseudomonadati</taxon>
        <taxon>Pseudomonadota</taxon>
        <taxon>Gammaproteobacteria</taxon>
        <taxon>Alteromonadales</taxon>
        <taxon>Idiomarinaceae</taxon>
        <taxon>Pseudidiomarina</taxon>
    </lineage>
</organism>
<dbReference type="Proteomes" id="UP000199424">
    <property type="component" value="Unassembled WGS sequence"/>
</dbReference>
<keyword evidence="9" id="KW-1185">Reference proteome</keyword>
<proteinExistence type="inferred from homology"/>
<dbReference type="Pfam" id="PF05175">
    <property type="entry name" value="MTS"/>
    <property type="match status" value="1"/>
</dbReference>
<keyword evidence="1 5" id="KW-0489">Methyltransferase</keyword>
<evidence type="ECO:0000256" key="2">
    <source>
        <dbReference type="ARBA" id="ARBA00022679"/>
    </source>
</evidence>
<dbReference type="PANTHER" id="PTHR18895">
    <property type="entry name" value="HEMK METHYLTRANSFERASE"/>
    <property type="match status" value="1"/>
</dbReference>
<evidence type="ECO:0000256" key="5">
    <source>
        <dbReference type="HAMAP-Rule" id="MF_02126"/>
    </source>
</evidence>
<dbReference type="InterPro" id="IPR007848">
    <property type="entry name" value="Small_mtfrase_dom"/>
</dbReference>
<comment type="catalytic activity">
    <reaction evidence="4 5">
        <text>L-glutaminyl-[peptide chain release factor] + S-adenosyl-L-methionine = N(5)-methyl-L-glutaminyl-[peptide chain release factor] + S-adenosyl-L-homocysteine + H(+)</text>
        <dbReference type="Rhea" id="RHEA:42896"/>
        <dbReference type="Rhea" id="RHEA-COMP:10271"/>
        <dbReference type="Rhea" id="RHEA-COMP:10272"/>
        <dbReference type="ChEBI" id="CHEBI:15378"/>
        <dbReference type="ChEBI" id="CHEBI:30011"/>
        <dbReference type="ChEBI" id="CHEBI:57856"/>
        <dbReference type="ChEBI" id="CHEBI:59789"/>
        <dbReference type="ChEBI" id="CHEBI:61891"/>
        <dbReference type="EC" id="2.1.1.297"/>
    </reaction>
</comment>
<dbReference type="PANTHER" id="PTHR18895:SF74">
    <property type="entry name" value="MTRF1L RELEASE FACTOR GLUTAMINE METHYLTRANSFERASE"/>
    <property type="match status" value="1"/>
</dbReference>
<feature type="binding site" evidence="5">
    <location>
        <begin position="122"/>
        <end position="126"/>
    </location>
    <ligand>
        <name>S-adenosyl-L-methionine</name>
        <dbReference type="ChEBI" id="CHEBI:59789"/>
    </ligand>
</feature>
<feature type="binding site" evidence="5">
    <location>
        <position position="145"/>
    </location>
    <ligand>
        <name>S-adenosyl-L-methionine</name>
        <dbReference type="ChEBI" id="CHEBI:59789"/>
    </ligand>
</feature>
<evidence type="ECO:0000313" key="8">
    <source>
        <dbReference type="EMBL" id="SFR42676.1"/>
    </source>
</evidence>
<comment type="function">
    <text evidence="5">Methylates the class 1 translation termination release factors RF1/PrfA and RF2/PrfB on the glutamine residue of the universally conserved GGQ motif.</text>
</comment>
<dbReference type="InterPro" id="IPR002052">
    <property type="entry name" value="DNA_methylase_N6_adenine_CS"/>
</dbReference>
<dbReference type="NCBIfam" id="TIGR03534">
    <property type="entry name" value="RF_mod_PrmC"/>
    <property type="match status" value="1"/>
</dbReference>
<dbReference type="GO" id="GO:0102559">
    <property type="term" value="F:peptide chain release factor N(5)-glutamine methyltransferase activity"/>
    <property type="evidence" value="ECO:0007669"/>
    <property type="project" value="UniProtKB-EC"/>
</dbReference>
<name>A0A1I6GKJ2_9GAMM</name>
<feature type="domain" description="Release factor glutamine methyltransferase N-terminal" evidence="7">
    <location>
        <begin position="10"/>
        <end position="78"/>
    </location>
</feature>
<dbReference type="HAMAP" id="MF_02126">
    <property type="entry name" value="RF_methyltr_PrmC"/>
    <property type="match status" value="1"/>
</dbReference>
<accession>A0A1I6GKJ2</accession>
<sequence length="286" mass="31978">MIKTPMTIAEALRWATQHMTLSETPKLDAEVLLAHTIKRDRTYLFTWADRILEPLQQERFEQLVQRRKLGTPVAHLVGQREFWSLPLTVNDSTLIPRPDTEVLVEQALNLPMPSAATVLDLGTGTGAIALALKSSRPQWQVWAVDKMAAAVALAQQNAQTLKLSISITQSDWFDALEPQQKFDLIVSNPPYIDANDPHLAQGDVRFEPKSALVAANNGLADIETIIQGSKQYLRSEGWLLIEHGWTQAAAVRELMQQAQFKAVTSIRDYANLERVTMGQWSTTDGQ</sequence>
<dbReference type="InterPro" id="IPR029063">
    <property type="entry name" value="SAM-dependent_MTases_sf"/>
</dbReference>
<dbReference type="InterPro" id="IPR040758">
    <property type="entry name" value="PrmC_N"/>
</dbReference>
<dbReference type="Gene3D" id="3.40.50.150">
    <property type="entry name" value="Vaccinia Virus protein VP39"/>
    <property type="match status" value="1"/>
</dbReference>
<evidence type="ECO:0000256" key="4">
    <source>
        <dbReference type="ARBA" id="ARBA00048391"/>
    </source>
</evidence>
<evidence type="ECO:0000313" key="9">
    <source>
        <dbReference type="Proteomes" id="UP000199424"/>
    </source>
</evidence>
<keyword evidence="2 5" id="KW-0808">Transferase</keyword>
<dbReference type="FunFam" id="3.40.50.150:FF:000053">
    <property type="entry name" value="Release factor glutamine methyltransferase"/>
    <property type="match status" value="1"/>
</dbReference>
<evidence type="ECO:0000256" key="3">
    <source>
        <dbReference type="ARBA" id="ARBA00022691"/>
    </source>
</evidence>
<evidence type="ECO:0000256" key="1">
    <source>
        <dbReference type="ARBA" id="ARBA00022603"/>
    </source>
</evidence>
<evidence type="ECO:0000259" key="6">
    <source>
        <dbReference type="Pfam" id="PF05175"/>
    </source>
</evidence>
<dbReference type="InterPro" id="IPR019874">
    <property type="entry name" value="RF_methyltr_PrmC"/>
</dbReference>
<reference evidence="9" key="1">
    <citation type="submission" date="2016-10" db="EMBL/GenBank/DDBJ databases">
        <authorList>
            <person name="Varghese N."/>
            <person name="Submissions S."/>
        </authorList>
    </citation>
    <scope>NUCLEOTIDE SEQUENCE [LARGE SCALE GENOMIC DNA]</scope>
    <source>
        <strain evidence="9">CGMCC 1.7285</strain>
    </source>
</reference>
<dbReference type="EC" id="2.1.1.297" evidence="5"/>
<keyword evidence="3 5" id="KW-0949">S-adenosyl-L-methionine</keyword>
<dbReference type="Gene3D" id="1.10.8.10">
    <property type="entry name" value="DNA helicase RuvA subunit, C-terminal domain"/>
    <property type="match status" value="1"/>
</dbReference>
<dbReference type="PROSITE" id="PS00092">
    <property type="entry name" value="N6_MTASE"/>
    <property type="match status" value="1"/>
</dbReference>
<dbReference type="EMBL" id="FOYU01000001">
    <property type="protein sequence ID" value="SFR42676.1"/>
    <property type="molecule type" value="Genomic_DNA"/>
</dbReference>
<dbReference type="CDD" id="cd02440">
    <property type="entry name" value="AdoMet_MTases"/>
    <property type="match status" value="1"/>
</dbReference>
<feature type="binding site" evidence="5">
    <location>
        <position position="172"/>
    </location>
    <ligand>
        <name>S-adenosyl-L-methionine</name>
        <dbReference type="ChEBI" id="CHEBI:59789"/>
    </ligand>
</feature>
<evidence type="ECO:0000259" key="7">
    <source>
        <dbReference type="Pfam" id="PF17827"/>
    </source>
</evidence>
<dbReference type="NCBIfam" id="TIGR00536">
    <property type="entry name" value="hemK_fam"/>
    <property type="match status" value="1"/>
</dbReference>
<feature type="domain" description="Methyltransferase small" evidence="6">
    <location>
        <begin position="109"/>
        <end position="195"/>
    </location>
</feature>
<gene>
    <name evidence="5" type="primary">prmC</name>
    <name evidence="8" type="ORF">SAMN04488070_0855</name>
</gene>
<dbReference type="InterPro" id="IPR050320">
    <property type="entry name" value="N5-glutamine_MTase"/>
</dbReference>